<name>A0A7S6NY88_9PHYC</name>
<dbReference type="EMBL" id="MK522038">
    <property type="protein sequence ID" value="QOR60323.1"/>
    <property type="molecule type" value="Genomic_DNA"/>
</dbReference>
<organism evidence="1">
    <name type="scientific">Bathycoccus sp. RCC716 virus 2</name>
    <dbReference type="NCBI Taxonomy" id="2530039"/>
    <lineage>
        <taxon>Viruses</taxon>
        <taxon>Varidnaviria</taxon>
        <taxon>Bamfordvirae</taxon>
        <taxon>Nucleocytoviricota</taxon>
        <taxon>Megaviricetes</taxon>
        <taxon>Algavirales</taxon>
        <taxon>Phycodnaviridae</taxon>
        <taxon>Prasinovirus</taxon>
    </lineage>
</organism>
<reference evidence="1" key="1">
    <citation type="submission" date="2019-02" db="EMBL/GenBank/DDBJ databases">
        <authorList>
            <person name="Bachy C."/>
            <person name="Yung C.-M."/>
            <person name="Roux S."/>
            <person name="Sullivan M.B."/>
            <person name="Worden A.Z."/>
        </authorList>
    </citation>
    <scope>NUCLEOTIDE SEQUENCE</scope>
    <source>
        <strain evidence="1">BII-V2</strain>
    </source>
</reference>
<evidence type="ECO:0000313" key="1">
    <source>
        <dbReference type="EMBL" id="QOR60323.1"/>
    </source>
</evidence>
<sequence>MLIKMNKVFIPNIPYILPVSRMVRDNMFIRDVLIYDENKRKQPRMSWYDPSDKSWIPDNWFHDGLVADMKYYFSKN</sequence>
<protein>
    <submittedName>
        <fullName evidence="1">Uncharacterized protein</fullName>
    </submittedName>
</protein>
<proteinExistence type="predicted"/>
<accession>A0A7S6NY88</accession>